<evidence type="ECO:0000256" key="3">
    <source>
        <dbReference type="ARBA" id="ARBA00022679"/>
    </source>
</evidence>
<evidence type="ECO:0000256" key="5">
    <source>
        <dbReference type="RuleBase" id="RU362057"/>
    </source>
</evidence>
<dbReference type="Gene3D" id="3.40.50.2000">
    <property type="entry name" value="Glycogen Phosphorylase B"/>
    <property type="match status" value="2"/>
</dbReference>
<evidence type="ECO:0000313" key="7">
    <source>
        <dbReference type="RefSeq" id="XP_010265498.1"/>
    </source>
</evidence>
<dbReference type="Pfam" id="PF00201">
    <property type="entry name" value="UDPGT"/>
    <property type="match status" value="1"/>
</dbReference>
<keyword evidence="2 4" id="KW-0328">Glycosyltransferase</keyword>
<dbReference type="FunFam" id="3.40.50.2000:FF:000129">
    <property type="entry name" value="Glycosyltransferase"/>
    <property type="match status" value="1"/>
</dbReference>
<dbReference type="STRING" id="4432.A0A1U8ADC2"/>
<dbReference type="OrthoDB" id="5835829at2759"/>
<keyword evidence="3 4" id="KW-0808">Transferase</keyword>
<keyword evidence="6" id="KW-1185">Reference proteome</keyword>
<dbReference type="KEGG" id="nnu:104603221"/>
<dbReference type="FunCoup" id="A0A1U8ADC2">
    <property type="interactions" value="118"/>
</dbReference>
<protein>
    <recommendedName>
        <fullName evidence="5">Glycosyltransferase</fullName>
        <ecNumber evidence="5">2.4.1.-</ecNumber>
    </recommendedName>
</protein>
<evidence type="ECO:0000256" key="4">
    <source>
        <dbReference type="RuleBase" id="RU003718"/>
    </source>
</evidence>
<dbReference type="PANTHER" id="PTHR11926">
    <property type="entry name" value="GLUCOSYL/GLUCURONOSYL TRANSFERASES"/>
    <property type="match status" value="1"/>
</dbReference>
<proteinExistence type="inferred from homology"/>
<dbReference type="FunFam" id="3.40.50.2000:FF:000091">
    <property type="entry name" value="Glycosyltransferase"/>
    <property type="match status" value="1"/>
</dbReference>
<accession>A0A1U8ADC2</accession>
<comment type="similarity">
    <text evidence="1 4">Belongs to the UDP-glycosyltransferase family.</text>
</comment>
<gene>
    <name evidence="7" type="primary">LOC104603221</name>
</gene>
<name>A0A1U8ADC2_NELNU</name>
<evidence type="ECO:0000313" key="6">
    <source>
        <dbReference type="Proteomes" id="UP000189703"/>
    </source>
</evidence>
<evidence type="ECO:0000256" key="2">
    <source>
        <dbReference type="ARBA" id="ARBA00022676"/>
    </source>
</evidence>
<dbReference type="GeneID" id="104603221"/>
<dbReference type="GO" id="GO:0035251">
    <property type="term" value="F:UDP-glucosyltransferase activity"/>
    <property type="evidence" value="ECO:0000318"/>
    <property type="project" value="GO_Central"/>
</dbReference>
<organism evidence="6 7">
    <name type="scientific">Nelumbo nucifera</name>
    <name type="common">Sacred lotus</name>
    <dbReference type="NCBI Taxonomy" id="4432"/>
    <lineage>
        <taxon>Eukaryota</taxon>
        <taxon>Viridiplantae</taxon>
        <taxon>Streptophyta</taxon>
        <taxon>Embryophyta</taxon>
        <taxon>Tracheophyta</taxon>
        <taxon>Spermatophyta</taxon>
        <taxon>Magnoliopsida</taxon>
        <taxon>Proteales</taxon>
        <taxon>Nelumbonaceae</taxon>
        <taxon>Nelumbo</taxon>
    </lineage>
</organism>
<dbReference type="eggNOG" id="KOG1192">
    <property type="taxonomic scope" value="Eukaryota"/>
</dbReference>
<dbReference type="InterPro" id="IPR035595">
    <property type="entry name" value="UDP_glycos_trans_CS"/>
</dbReference>
<evidence type="ECO:0000256" key="1">
    <source>
        <dbReference type="ARBA" id="ARBA00009995"/>
    </source>
</evidence>
<dbReference type="PROSITE" id="PS00375">
    <property type="entry name" value="UDPGT"/>
    <property type="match status" value="1"/>
</dbReference>
<dbReference type="PANTHER" id="PTHR11926:SF1560">
    <property type="entry name" value="UDP-GLYCOSYLTRANSFERASE 74E1-RELATED"/>
    <property type="match status" value="1"/>
</dbReference>
<dbReference type="Proteomes" id="UP000189703">
    <property type="component" value="Unplaced"/>
</dbReference>
<dbReference type="EC" id="2.4.1.-" evidence="5"/>
<dbReference type="OMA" id="FMEVAPQ"/>
<dbReference type="RefSeq" id="XP_010265498.1">
    <property type="nucleotide sequence ID" value="XM_010267196.2"/>
</dbReference>
<sequence>MAEIVHQRSSTSKLHIAVCAFPFGTHAPPLLNLTRRLATATPHASFSFFTTAKSNASLFTSTADTPDNFKAYDVGDGLPVGYQPSGNPMEEIELFLHATPGNFKDSFEVAVANTGNITCVLSDAFLYFAAEMTEELGIPWVPFWTAGTASISIHFHTDLIRDTIGVLPNGFAGREDEQLGFIPGMESVRLQDLPEGVIFGPLESTFSRMLHQMGKMLPRAAALIINSFEELDPTIVKDLKSKLKKLLLVGPFALVTPPPSVPDETGCLSWLDGKKHCSVVYISFGTVTAPQATELAAVAEGLEASNAPYLWSLREQLHKQLPRGFVERTKERGVIVQWVPQTRILRHPAVAVFVTHCGWNSVSESIISGTPMICRPFFGDQRLNGRLVTDVWRIGIRVEGDMFTKDGLVKSLDLILSMNEGTEIRENGRRLKEMAEKAVGDEGRSTENFKAVLQSVV</sequence>
<dbReference type="SUPFAM" id="SSF53756">
    <property type="entry name" value="UDP-Glycosyltransferase/glycogen phosphorylase"/>
    <property type="match status" value="1"/>
</dbReference>
<dbReference type="InterPro" id="IPR002213">
    <property type="entry name" value="UDP_glucos_trans"/>
</dbReference>
<dbReference type="AlphaFoldDB" id="A0A1U8ADC2"/>
<reference evidence="7" key="1">
    <citation type="submission" date="2025-08" db="UniProtKB">
        <authorList>
            <consortium name="RefSeq"/>
        </authorList>
    </citation>
    <scope>IDENTIFICATION</scope>
</reference>
<dbReference type="CDD" id="cd03784">
    <property type="entry name" value="GT1_Gtf-like"/>
    <property type="match status" value="1"/>
</dbReference>